<dbReference type="Proteomes" id="UP000185911">
    <property type="component" value="Unassembled WGS sequence"/>
</dbReference>
<organism evidence="2 3">
    <name type="scientific">Rhodoferax antarcticus ANT.BR</name>
    <dbReference type="NCBI Taxonomy" id="1111071"/>
    <lineage>
        <taxon>Bacteria</taxon>
        <taxon>Pseudomonadati</taxon>
        <taxon>Pseudomonadota</taxon>
        <taxon>Betaproteobacteria</taxon>
        <taxon>Burkholderiales</taxon>
        <taxon>Comamonadaceae</taxon>
        <taxon>Rhodoferax</taxon>
    </lineage>
</organism>
<reference evidence="2 3" key="1">
    <citation type="submission" date="2017-01" db="EMBL/GenBank/DDBJ databases">
        <title>Genome sequence of Rhodoferax antarcticus ANT.BR, a psychrophilic purple nonsulfur bacterium from an Antarctic microbial mat.</title>
        <authorList>
            <person name="Baker J."/>
            <person name="Riester C."/>
            <person name="Skinner B."/>
            <person name="Newell A."/>
            <person name="Swingley W."/>
            <person name="Madigan M."/>
            <person name="Jung D."/>
            <person name="Asao M."/>
            <person name="Chen M."/>
            <person name="Loughlin P."/>
            <person name="Pan H."/>
            <person name="Lin S."/>
            <person name="Li N."/>
            <person name="Shaw J."/>
            <person name="Prado M."/>
            <person name="Sherman C."/>
            <person name="Li X."/>
            <person name="Tang J."/>
            <person name="Blankenship R."/>
            <person name="Zhao T."/>
            <person name="Touchman J."/>
            <person name="Sattley M."/>
        </authorList>
    </citation>
    <scope>NUCLEOTIDE SEQUENCE [LARGE SCALE GENOMIC DNA]</scope>
    <source>
        <strain evidence="2 3">ANT.BR</strain>
    </source>
</reference>
<dbReference type="InterPro" id="IPR003787">
    <property type="entry name" value="Sulphur_relay_DsrE/F-like"/>
</dbReference>
<dbReference type="InterPro" id="IPR027396">
    <property type="entry name" value="DsrEFH-like"/>
</dbReference>
<keyword evidence="1" id="KW-0732">Signal</keyword>
<protein>
    <submittedName>
        <fullName evidence="2">Uncharacterized protein</fullName>
    </submittedName>
</protein>
<feature type="signal peptide" evidence="1">
    <location>
        <begin position="1"/>
        <end position="21"/>
    </location>
</feature>
<evidence type="ECO:0000313" key="3">
    <source>
        <dbReference type="Proteomes" id="UP000185911"/>
    </source>
</evidence>
<dbReference type="AlphaFoldDB" id="A0A1Q8YDB1"/>
<dbReference type="SUPFAM" id="SSF75169">
    <property type="entry name" value="DsrEFH-like"/>
    <property type="match status" value="1"/>
</dbReference>
<proteinExistence type="predicted"/>
<sequence>MHLRNFFSALLMTLAATLALAQDKVVYHFDNSDTQATAGLRTLRNYMDTAPNTTIIAVAVGDGVNFLMEGAKDKKNPNIEYGPLISDLVAKGVKFEVCELTLRAMDIKKDVFVMDAGFTQSGVVRIGQLQGQGYGYIKP</sequence>
<dbReference type="RefSeq" id="WP_075586565.1">
    <property type="nucleotide sequence ID" value="NZ_MSYM01000013.1"/>
</dbReference>
<dbReference type="STRING" id="81479.RA876_05580"/>
<name>A0A1Q8YDB1_9BURK</name>
<dbReference type="Gene3D" id="3.40.1260.10">
    <property type="entry name" value="DsrEFH-like"/>
    <property type="match status" value="1"/>
</dbReference>
<evidence type="ECO:0000313" key="2">
    <source>
        <dbReference type="EMBL" id="OLP06041.1"/>
    </source>
</evidence>
<feature type="chain" id="PRO_5013090584" evidence="1">
    <location>
        <begin position="22"/>
        <end position="139"/>
    </location>
</feature>
<comment type="caution">
    <text evidence="2">The sequence shown here is derived from an EMBL/GenBank/DDBJ whole genome shotgun (WGS) entry which is preliminary data.</text>
</comment>
<dbReference type="PANTHER" id="PTHR37691:SF1">
    <property type="entry name" value="BLR3518 PROTEIN"/>
    <property type="match status" value="1"/>
</dbReference>
<accession>A0A1Q8YDB1</accession>
<dbReference type="EMBL" id="MSYM01000013">
    <property type="protein sequence ID" value="OLP06041.1"/>
    <property type="molecule type" value="Genomic_DNA"/>
</dbReference>
<keyword evidence="3" id="KW-1185">Reference proteome</keyword>
<dbReference type="Pfam" id="PF02635">
    <property type="entry name" value="DsrE"/>
    <property type="match status" value="1"/>
</dbReference>
<dbReference type="PANTHER" id="PTHR37691">
    <property type="entry name" value="BLR3518 PROTEIN"/>
    <property type="match status" value="1"/>
</dbReference>
<gene>
    <name evidence="2" type="ORF">BLL52_2271</name>
</gene>
<evidence type="ECO:0000256" key="1">
    <source>
        <dbReference type="SAM" id="SignalP"/>
    </source>
</evidence>